<dbReference type="PANTHER" id="PTHR34220">
    <property type="entry name" value="SENSOR HISTIDINE KINASE YPDA"/>
    <property type="match status" value="1"/>
</dbReference>
<dbReference type="GO" id="GO:0016020">
    <property type="term" value="C:membrane"/>
    <property type="evidence" value="ECO:0007669"/>
    <property type="project" value="InterPro"/>
</dbReference>
<feature type="domain" description="Histidine kinase" evidence="5">
    <location>
        <begin position="300"/>
        <end position="406"/>
    </location>
</feature>
<keyword evidence="4" id="KW-0902">Two-component regulatory system</keyword>
<keyword evidence="7" id="KW-1185">Reference proteome</keyword>
<dbReference type="InterPro" id="IPR005467">
    <property type="entry name" value="His_kinase_dom"/>
</dbReference>
<dbReference type="Pfam" id="PF06580">
    <property type="entry name" value="His_kinase"/>
    <property type="match status" value="1"/>
</dbReference>
<dbReference type="Pfam" id="PF02518">
    <property type="entry name" value="HATPase_c"/>
    <property type="match status" value="1"/>
</dbReference>
<evidence type="ECO:0000256" key="4">
    <source>
        <dbReference type="ARBA" id="ARBA00023012"/>
    </source>
</evidence>
<evidence type="ECO:0000313" key="7">
    <source>
        <dbReference type="Proteomes" id="UP000243333"/>
    </source>
</evidence>
<dbReference type="Pfam" id="PF10114">
    <property type="entry name" value="PocR"/>
    <property type="match status" value="1"/>
</dbReference>
<dbReference type="PANTHER" id="PTHR34220:SF7">
    <property type="entry name" value="SENSOR HISTIDINE KINASE YPDA"/>
    <property type="match status" value="1"/>
</dbReference>
<evidence type="ECO:0000313" key="6">
    <source>
        <dbReference type="EMBL" id="SDF56194.1"/>
    </source>
</evidence>
<evidence type="ECO:0000256" key="3">
    <source>
        <dbReference type="ARBA" id="ARBA00022777"/>
    </source>
</evidence>
<keyword evidence="3 6" id="KW-0808">Transferase</keyword>
<evidence type="ECO:0000256" key="1">
    <source>
        <dbReference type="ARBA" id="ARBA00000085"/>
    </source>
</evidence>
<comment type="catalytic activity">
    <reaction evidence="1">
        <text>ATP + protein L-histidine = ADP + protein N-phospho-L-histidine.</text>
        <dbReference type="EC" id="2.7.13.3"/>
    </reaction>
</comment>
<evidence type="ECO:0000256" key="2">
    <source>
        <dbReference type="ARBA" id="ARBA00012438"/>
    </source>
</evidence>
<reference evidence="7" key="1">
    <citation type="submission" date="2016-10" db="EMBL/GenBank/DDBJ databases">
        <authorList>
            <person name="Varghese N."/>
            <person name="Submissions S."/>
        </authorList>
    </citation>
    <scope>NUCLEOTIDE SEQUENCE [LARGE SCALE GENOMIC DNA]</scope>
    <source>
        <strain evidence="7">DSM 23256</strain>
    </source>
</reference>
<dbReference type="InterPro" id="IPR004358">
    <property type="entry name" value="Sig_transdc_His_kin-like_C"/>
</dbReference>
<dbReference type="AlphaFoldDB" id="A0A1G7M3I4"/>
<dbReference type="EC" id="2.7.13.3" evidence="2"/>
<dbReference type="InterPro" id="IPR010559">
    <property type="entry name" value="Sig_transdc_His_kin_internal"/>
</dbReference>
<keyword evidence="3 6" id="KW-0418">Kinase</keyword>
<sequence length="419" mass="46227">MQKHLGFSLDEIVNVKVLQEIQDKFAEATGLAAVIVDSEGWPVTNPSNFTRFCKTVRSVPAGLARCMASDAQAGRIAAKTQQPCIYHCHSGLTDLAAPIIVQGQYIGAFLAGQVVVSDDITYDAIGQVRQRAAGLGLDMWLVDELYAEISAVPARRVKAAADLLYIMSNYIIEIGMTNIIQKQLMAEMKAKTELERMLQEAELKTLQSQVNPHFLFNTLNTIASLALLEGAQRTQEIVYALSDLLRTSLRNNQQVVTVREEVKYIQDYLLIQKARFGDRIKSSIIIPEKLLNNKIPFMTLQPFVENAIIHGIEPQKGGGQIIVSGYAEGNNLLLTITDTGIGISQEQVNRIFQEEKRGNTHGHVTGLGIINVHKRIRHHFGSPYGIKIAGQPGKGTRVEILLPYTVEGGNQDVQTISSR</sequence>
<dbReference type="PROSITE" id="PS50109">
    <property type="entry name" value="HIS_KIN"/>
    <property type="match status" value="1"/>
</dbReference>
<dbReference type="Proteomes" id="UP000243333">
    <property type="component" value="Unassembled WGS sequence"/>
</dbReference>
<dbReference type="STRING" id="1123285.SAMN05660235_01989"/>
<dbReference type="SMART" id="SM00387">
    <property type="entry name" value="HATPase_c"/>
    <property type="match status" value="1"/>
</dbReference>
<dbReference type="GO" id="GO:0000155">
    <property type="term" value="F:phosphorelay sensor kinase activity"/>
    <property type="evidence" value="ECO:0007669"/>
    <property type="project" value="InterPro"/>
</dbReference>
<dbReference type="InterPro" id="IPR036890">
    <property type="entry name" value="HATPase_C_sf"/>
</dbReference>
<dbReference type="EMBL" id="FNBU01000015">
    <property type="protein sequence ID" value="SDF56194.1"/>
    <property type="molecule type" value="Genomic_DNA"/>
</dbReference>
<dbReference type="SUPFAM" id="SSF55874">
    <property type="entry name" value="ATPase domain of HSP90 chaperone/DNA topoisomerase II/histidine kinase"/>
    <property type="match status" value="1"/>
</dbReference>
<protein>
    <recommendedName>
        <fullName evidence="2">histidine kinase</fullName>
        <ecNumber evidence="2">2.7.13.3</ecNumber>
    </recommendedName>
</protein>
<dbReference type="InterPro" id="IPR018771">
    <property type="entry name" value="PocR_dom"/>
</dbReference>
<dbReference type="RefSeq" id="WP_245690407.1">
    <property type="nucleotide sequence ID" value="NZ_FNBU01000015.1"/>
</dbReference>
<evidence type="ECO:0000259" key="5">
    <source>
        <dbReference type="PROSITE" id="PS50109"/>
    </source>
</evidence>
<name>A0A1G7M3I4_9FIRM</name>
<dbReference type="InterPro" id="IPR003594">
    <property type="entry name" value="HATPase_dom"/>
</dbReference>
<accession>A0A1G7M3I4</accession>
<dbReference type="PRINTS" id="PR00344">
    <property type="entry name" value="BCTRLSENSOR"/>
</dbReference>
<organism evidence="6 7">
    <name type="scientific">Sporolituus thermophilus DSM 23256</name>
    <dbReference type="NCBI Taxonomy" id="1123285"/>
    <lineage>
        <taxon>Bacteria</taxon>
        <taxon>Bacillati</taxon>
        <taxon>Bacillota</taxon>
        <taxon>Negativicutes</taxon>
        <taxon>Selenomonadales</taxon>
        <taxon>Sporomusaceae</taxon>
        <taxon>Sporolituus</taxon>
    </lineage>
</organism>
<gene>
    <name evidence="6" type="ORF">SAMN05660235_01989</name>
</gene>
<proteinExistence type="predicted"/>
<dbReference type="Gene3D" id="3.30.565.10">
    <property type="entry name" value="Histidine kinase-like ATPase, C-terminal domain"/>
    <property type="match status" value="1"/>
</dbReference>
<dbReference type="InterPro" id="IPR050640">
    <property type="entry name" value="Bact_2-comp_sensor_kinase"/>
</dbReference>